<feature type="compositionally biased region" description="Basic and acidic residues" evidence="6">
    <location>
        <begin position="722"/>
        <end position="745"/>
    </location>
</feature>
<feature type="compositionally biased region" description="Basic and acidic residues" evidence="6">
    <location>
        <begin position="774"/>
        <end position="790"/>
    </location>
</feature>
<dbReference type="Proteomes" id="UP000016930">
    <property type="component" value="Unassembled WGS sequence"/>
</dbReference>
<evidence type="ECO:0000256" key="6">
    <source>
        <dbReference type="SAM" id="MobiDB-lite"/>
    </source>
</evidence>
<dbReference type="SMART" id="SM00490">
    <property type="entry name" value="HELICc"/>
    <property type="match status" value="1"/>
</dbReference>
<evidence type="ECO:0000256" key="4">
    <source>
        <dbReference type="ARBA" id="ARBA00022884"/>
    </source>
</evidence>
<dbReference type="SUPFAM" id="SSF52540">
    <property type="entry name" value="P-loop containing nucleoside triphosphate hydrolases"/>
    <property type="match status" value="1"/>
</dbReference>
<sequence>MALSFWAKAARTSPLAVGGLFRATRCARVPRYVSLSAPSRITSARAYSSTATAVEEKPEEEPEDQLEEKPEVAEENVADSVVEGSPFSSLSKIVSYETIKAITVRPMKLTNMTSVQSAVLPLMPQLTAPYNPEPEDGSKPLARDLLVKARTGTGKTLAFLVPVIEARLKAIKEHGKQAVKDAGLVTDKHLESRAQRIFAKTEVGALIISPTRELATQIANDAIRLTHHHDGFEVRLLVGGNSKGKQVRDWVKGRRDIVVATPGRLRDMLQTEPEIKAGIAKTKTLILDEADTLLEMGFRDDIDAIKSYLPPTPVRQTFLFSATVSRAIQQVARATLDKNHLFINCVSDDAPPTHAHIPQYHTVLPNASSQMPYILNLLAHDQLTNPGASKVIVFMPTTKMTQLYSTLLMQLKSTLPAGNQTMVYEMHSNKAQHQRDTTSERFRNDKSGACVLVSSDVSARGVDYPGVTRVIQIGIPANSDQYVHRVGRTGRGASKSGRADLVLLPWEIGFVTWQLTDMPLKPLTVKELYGQVNELVEKLDSDPKSFFKGVAFPNPYDKLGRERVVPQAFPTPYKPKYEGIPDAIKLLLNRIDEEAVKETFASALGFYFGRSPELRVQRSIILQGLRDWSVEAMGLPEPPYVSEQYLQRLGLNDGRTKRFGTNVRREDPRPQRSGSSPWMGRGNQRLRMEREAQGPTRSHDEEYTPDPRDPSTPPDMYRQRKNFSEDYQRRPREDFGERRNNEFGYRKPPGQFQPRGNAFGVRRDRDQGQGSQRWGDDRRRGRQDSEEGDF</sequence>
<comment type="similarity">
    <text evidence="5">Belongs to the DEAD box helicase family.</text>
</comment>
<dbReference type="HOGENOM" id="CLU_003041_26_6_1"/>
<feature type="domain" description="Helicase ATP-binding" evidence="7">
    <location>
        <begin position="136"/>
        <end position="342"/>
    </location>
</feature>
<dbReference type="GO" id="GO:0005524">
    <property type="term" value="F:ATP binding"/>
    <property type="evidence" value="ECO:0007669"/>
    <property type="project" value="UniProtKB-UniRule"/>
</dbReference>
<reference evidence="9 10" key="1">
    <citation type="journal article" date="2012" name="Proc. Natl. Acad. Sci. U.S.A.">
        <title>Comparative genomics of Ceriporiopsis subvermispora and Phanerochaete chrysosporium provide insight into selective ligninolysis.</title>
        <authorList>
            <person name="Fernandez-Fueyo E."/>
            <person name="Ruiz-Duenas F.J."/>
            <person name="Ferreira P."/>
            <person name="Floudas D."/>
            <person name="Hibbett D.S."/>
            <person name="Canessa P."/>
            <person name="Larrondo L.F."/>
            <person name="James T.Y."/>
            <person name="Seelenfreund D."/>
            <person name="Lobos S."/>
            <person name="Polanco R."/>
            <person name="Tello M."/>
            <person name="Honda Y."/>
            <person name="Watanabe T."/>
            <person name="Watanabe T."/>
            <person name="Ryu J.S."/>
            <person name="Kubicek C.P."/>
            <person name="Schmoll M."/>
            <person name="Gaskell J."/>
            <person name="Hammel K.E."/>
            <person name="St John F.J."/>
            <person name="Vanden Wymelenberg A."/>
            <person name="Sabat G."/>
            <person name="Splinter BonDurant S."/>
            <person name="Syed K."/>
            <person name="Yadav J.S."/>
            <person name="Doddapaneni H."/>
            <person name="Subramanian V."/>
            <person name="Lavin J.L."/>
            <person name="Oguiza J.A."/>
            <person name="Perez G."/>
            <person name="Pisabarro A.G."/>
            <person name="Ramirez L."/>
            <person name="Santoyo F."/>
            <person name="Master E."/>
            <person name="Coutinho P.M."/>
            <person name="Henrissat B."/>
            <person name="Lombard V."/>
            <person name="Magnuson J.K."/>
            <person name="Kuees U."/>
            <person name="Hori C."/>
            <person name="Igarashi K."/>
            <person name="Samejima M."/>
            <person name="Held B.W."/>
            <person name="Barry K.W."/>
            <person name="LaButti K.M."/>
            <person name="Lapidus A."/>
            <person name="Lindquist E.A."/>
            <person name="Lucas S.M."/>
            <person name="Riley R."/>
            <person name="Salamov A.A."/>
            <person name="Hoffmeister D."/>
            <person name="Schwenk D."/>
            <person name="Hadar Y."/>
            <person name="Yarden O."/>
            <person name="de Vries R.P."/>
            <person name="Wiebenga A."/>
            <person name="Stenlid J."/>
            <person name="Eastwood D."/>
            <person name="Grigoriev I.V."/>
            <person name="Berka R.M."/>
            <person name="Blanchette R.A."/>
            <person name="Kersten P."/>
            <person name="Martinez A.T."/>
            <person name="Vicuna R."/>
            <person name="Cullen D."/>
        </authorList>
    </citation>
    <scope>NUCLEOTIDE SEQUENCE [LARGE SCALE GENOMIC DNA]</scope>
    <source>
        <strain evidence="9 10">B</strain>
    </source>
</reference>
<evidence type="ECO:0000256" key="2">
    <source>
        <dbReference type="ARBA" id="ARBA00022801"/>
    </source>
</evidence>
<dbReference type="InterPro" id="IPR014001">
    <property type="entry name" value="Helicase_ATP-bd"/>
</dbReference>
<evidence type="ECO:0000313" key="9">
    <source>
        <dbReference type="EMBL" id="EMD34793.1"/>
    </source>
</evidence>
<dbReference type="SMART" id="SM00487">
    <property type="entry name" value="DEXDc"/>
    <property type="match status" value="1"/>
</dbReference>
<evidence type="ECO:0000259" key="8">
    <source>
        <dbReference type="PROSITE" id="PS51194"/>
    </source>
</evidence>
<dbReference type="OrthoDB" id="193716at2759"/>
<keyword evidence="4 5" id="KW-0694">RNA-binding</keyword>
<gene>
    <name evidence="9" type="ORF">CERSUDRAFT_116979</name>
</gene>
<comment type="function">
    <text evidence="5">RNA helicase.</text>
</comment>
<feature type="compositionally biased region" description="Basic and acidic residues" evidence="6">
    <location>
        <begin position="686"/>
        <end position="709"/>
    </location>
</feature>
<dbReference type="GO" id="GO:0003724">
    <property type="term" value="F:RNA helicase activity"/>
    <property type="evidence" value="ECO:0007669"/>
    <property type="project" value="UniProtKB-EC"/>
</dbReference>
<dbReference type="STRING" id="914234.M2QCQ0"/>
<evidence type="ECO:0000256" key="1">
    <source>
        <dbReference type="ARBA" id="ARBA00022741"/>
    </source>
</evidence>
<dbReference type="GO" id="GO:0016787">
    <property type="term" value="F:hydrolase activity"/>
    <property type="evidence" value="ECO:0007669"/>
    <property type="project" value="UniProtKB-KW"/>
</dbReference>
<evidence type="ECO:0000256" key="3">
    <source>
        <dbReference type="ARBA" id="ARBA00022840"/>
    </source>
</evidence>
<dbReference type="InterPro" id="IPR001650">
    <property type="entry name" value="Helicase_C-like"/>
</dbReference>
<dbReference type="PANTHER" id="PTHR24031">
    <property type="entry name" value="RNA HELICASE"/>
    <property type="match status" value="1"/>
</dbReference>
<dbReference type="PROSITE" id="PS51194">
    <property type="entry name" value="HELICASE_CTER"/>
    <property type="match status" value="1"/>
</dbReference>
<keyword evidence="1 5" id="KW-0547">Nucleotide-binding</keyword>
<dbReference type="InterPro" id="IPR011545">
    <property type="entry name" value="DEAD/DEAH_box_helicase_dom"/>
</dbReference>
<proteinExistence type="inferred from homology"/>
<dbReference type="EC" id="3.6.4.13" evidence="5"/>
<evidence type="ECO:0000256" key="5">
    <source>
        <dbReference type="RuleBase" id="RU365068"/>
    </source>
</evidence>
<evidence type="ECO:0000259" key="7">
    <source>
        <dbReference type="PROSITE" id="PS51192"/>
    </source>
</evidence>
<keyword evidence="2 5" id="KW-0378">Hydrolase</keyword>
<name>M2QCQ0_CERS8</name>
<organism evidence="9 10">
    <name type="scientific">Ceriporiopsis subvermispora (strain B)</name>
    <name type="common">White-rot fungus</name>
    <name type="synonym">Gelatoporia subvermispora</name>
    <dbReference type="NCBI Taxonomy" id="914234"/>
    <lineage>
        <taxon>Eukaryota</taxon>
        <taxon>Fungi</taxon>
        <taxon>Dikarya</taxon>
        <taxon>Basidiomycota</taxon>
        <taxon>Agaricomycotina</taxon>
        <taxon>Agaricomycetes</taxon>
        <taxon>Polyporales</taxon>
        <taxon>Gelatoporiaceae</taxon>
        <taxon>Gelatoporia</taxon>
    </lineage>
</organism>
<evidence type="ECO:0000313" key="10">
    <source>
        <dbReference type="Proteomes" id="UP000016930"/>
    </source>
</evidence>
<dbReference type="AlphaFoldDB" id="M2QCQ0"/>
<dbReference type="InterPro" id="IPR027417">
    <property type="entry name" value="P-loop_NTPase"/>
</dbReference>
<dbReference type="EMBL" id="KB445802">
    <property type="protein sequence ID" value="EMD34793.1"/>
    <property type="molecule type" value="Genomic_DNA"/>
</dbReference>
<dbReference type="PROSITE" id="PS51192">
    <property type="entry name" value="HELICASE_ATP_BIND_1"/>
    <property type="match status" value="1"/>
</dbReference>
<keyword evidence="5" id="KW-0347">Helicase</keyword>
<dbReference type="Gene3D" id="3.40.50.300">
    <property type="entry name" value="P-loop containing nucleotide triphosphate hydrolases"/>
    <property type="match status" value="2"/>
</dbReference>
<comment type="catalytic activity">
    <reaction evidence="5">
        <text>ATP + H2O = ADP + phosphate + H(+)</text>
        <dbReference type="Rhea" id="RHEA:13065"/>
        <dbReference type="ChEBI" id="CHEBI:15377"/>
        <dbReference type="ChEBI" id="CHEBI:15378"/>
        <dbReference type="ChEBI" id="CHEBI:30616"/>
        <dbReference type="ChEBI" id="CHEBI:43474"/>
        <dbReference type="ChEBI" id="CHEBI:456216"/>
        <dbReference type="EC" id="3.6.4.13"/>
    </reaction>
</comment>
<dbReference type="GO" id="GO:0003723">
    <property type="term" value="F:RNA binding"/>
    <property type="evidence" value="ECO:0007669"/>
    <property type="project" value="UniProtKB-UniRule"/>
</dbReference>
<comment type="domain">
    <text evidence="5">The Q motif is unique to and characteristic of the DEAD box family of RNA helicases and controls ATP binding and hydrolysis.</text>
</comment>
<dbReference type="CDD" id="cd18787">
    <property type="entry name" value="SF2_C_DEAD"/>
    <property type="match status" value="1"/>
</dbReference>
<feature type="region of interest" description="Disordered" evidence="6">
    <location>
        <begin position="652"/>
        <end position="790"/>
    </location>
</feature>
<feature type="region of interest" description="Disordered" evidence="6">
    <location>
        <begin position="46"/>
        <end position="80"/>
    </location>
</feature>
<feature type="domain" description="Helicase C-terminal" evidence="8">
    <location>
        <begin position="370"/>
        <end position="540"/>
    </location>
</feature>
<feature type="compositionally biased region" description="Acidic residues" evidence="6">
    <location>
        <begin position="57"/>
        <end position="66"/>
    </location>
</feature>
<keyword evidence="3 5" id="KW-0067">ATP-binding</keyword>
<keyword evidence="10" id="KW-1185">Reference proteome</keyword>
<dbReference type="Pfam" id="PF00271">
    <property type="entry name" value="Helicase_C"/>
    <property type="match status" value="1"/>
</dbReference>
<dbReference type="Pfam" id="PF00270">
    <property type="entry name" value="DEAD"/>
    <property type="match status" value="1"/>
</dbReference>
<accession>M2QCQ0</accession>
<protein>
    <recommendedName>
        <fullName evidence="5">ATP-dependent RNA helicase</fullName>
        <ecNumber evidence="5">3.6.4.13</ecNumber>
    </recommendedName>
</protein>